<dbReference type="GO" id="GO:0000146">
    <property type="term" value="F:microfilament motor activity"/>
    <property type="evidence" value="ECO:0007669"/>
    <property type="project" value="TreeGrafter"/>
</dbReference>
<feature type="region of interest" description="Actin-binding" evidence="7">
    <location>
        <begin position="564"/>
        <end position="586"/>
    </location>
</feature>
<evidence type="ECO:0000256" key="1">
    <source>
        <dbReference type="ARBA" id="ARBA00008314"/>
    </source>
</evidence>
<keyword evidence="3 7" id="KW-0067">ATP-binding</keyword>
<evidence type="ECO:0000256" key="3">
    <source>
        <dbReference type="ARBA" id="ARBA00022840"/>
    </source>
</evidence>
<dbReference type="Gene3D" id="1.10.10.820">
    <property type="match status" value="1"/>
</dbReference>
<dbReference type="GO" id="GO:0006897">
    <property type="term" value="P:endocytosis"/>
    <property type="evidence" value="ECO:0007669"/>
    <property type="project" value="TreeGrafter"/>
</dbReference>
<feature type="domain" description="TH1" evidence="10">
    <location>
        <begin position="777"/>
        <end position="967"/>
    </location>
</feature>
<dbReference type="InParanoid" id="A0A0D2WUZ5"/>
<dbReference type="RefSeq" id="XP_004345041.1">
    <property type="nucleotide sequence ID" value="XM_004344991.1"/>
</dbReference>
<evidence type="ECO:0000259" key="10">
    <source>
        <dbReference type="PROSITE" id="PS51757"/>
    </source>
</evidence>
<dbReference type="FunFam" id="1.10.10.820:FF:000001">
    <property type="entry name" value="Myosin heavy chain"/>
    <property type="match status" value="1"/>
</dbReference>
<dbReference type="GO" id="GO:0030048">
    <property type="term" value="P:actin filament-based movement"/>
    <property type="evidence" value="ECO:0007669"/>
    <property type="project" value="TreeGrafter"/>
</dbReference>
<dbReference type="GO" id="GO:0051015">
    <property type="term" value="F:actin filament binding"/>
    <property type="evidence" value="ECO:0007669"/>
    <property type="project" value="TreeGrafter"/>
</dbReference>
<feature type="binding site" evidence="7">
    <location>
        <begin position="101"/>
        <end position="108"/>
    </location>
    <ligand>
        <name>ATP</name>
        <dbReference type="ChEBI" id="CHEBI:30616"/>
    </ligand>
</feature>
<evidence type="ECO:0000256" key="7">
    <source>
        <dbReference type="PROSITE-ProRule" id="PRU00782"/>
    </source>
</evidence>
<feature type="region of interest" description="Disordered" evidence="8">
    <location>
        <begin position="946"/>
        <end position="967"/>
    </location>
</feature>
<dbReference type="GO" id="GO:0005524">
    <property type="term" value="F:ATP binding"/>
    <property type="evidence" value="ECO:0007669"/>
    <property type="project" value="UniProtKB-UniRule"/>
</dbReference>
<protein>
    <submittedName>
        <fullName evidence="11">Myosin IE heavy chain</fullName>
    </submittedName>
</protein>
<feature type="compositionally biased region" description="Polar residues" evidence="8">
    <location>
        <begin position="951"/>
        <end position="967"/>
    </location>
</feature>
<dbReference type="FunFam" id="1.20.58.530:FF:000004">
    <property type="entry name" value="Unconventional myosin ID"/>
    <property type="match status" value="1"/>
</dbReference>
<dbReference type="PANTHER" id="PTHR13140:SF802">
    <property type="entry name" value="UNCONVENTIONAL MYOSIN-IB ISOFORM X1"/>
    <property type="match status" value="1"/>
</dbReference>
<dbReference type="InterPro" id="IPR001609">
    <property type="entry name" value="Myosin_head_motor_dom-like"/>
</dbReference>
<evidence type="ECO:0000256" key="5">
    <source>
        <dbReference type="ARBA" id="ARBA00023175"/>
    </source>
</evidence>
<dbReference type="SUPFAM" id="SSF52540">
    <property type="entry name" value="P-loop containing nucleoside triphosphate hydrolases"/>
    <property type="match status" value="1"/>
</dbReference>
<name>A0A0D2WUZ5_CAPO3</name>
<dbReference type="EMBL" id="KE346370">
    <property type="protein sequence ID" value="KJE95898.1"/>
    <property type="molecule type" value="Genomic_DNA"/>
</dbReference>
<evidence type="ECO:0000259" key="9">
    <source>
        <dbReference type="PROSITE" id="PS51456"/>
    </source>
</evidence>
<evidence type="ECO:0000313" key="11">
    <source>
        <dbReference type="EMBL" id="KJE95898.1"/>
    </source>
</evidence>
<evidence type="ECO:0000256" key="6">
    <source>
        <dbReference type="ARBA" id="ARBA00023203"/>
    </source>
</evidence>
<evidence type="ECO:0000256" key="2">
    <source>
        <dbReference type="ARBA" id="ARBA00022741"/>
    </source>
</evidence>
<dbReference type="OMA" id="AENIEWE"/>
<dbReference type="Gene3D" id="1.20.58.530">
    <property type="match status" value="1"/>
</dbReference>
<keyword evidence="4 7" id="KW-0518">Myosin</keyword>
<dbReference type="PROSITE" id="PS51456">
    <property type="entry name" value="MYOSIN_MOTOR"/>
    <property type="match status" value="1"/>
</dbReference>
<organism evidence="11 12">
    <name type="scientific">Capsaspora owczarzaki (strain ATCC 30864)</name>
    <dbReference type="NCBI Taxonomy" id="595528"/>
    <lineage>
        <taxon>Eukaryota</taxon>
        <taxon>Filasterea</taxon>
        <taxon>Capsaspora</taxon>
    </lineage>
</organism>
<dbReference type="eggNOG" id="KOG0164">
    <property type="taxonomic scope" value="Eukaryota"/>
</dbReference>
<keyword evidence="5 7" id="KW-0505">Motor protein</keyword>
<dbReference type="PRINTS" id="PR00193">
    <property type="entry name" value="MYOSINHEAVY"/>
</dbReference>
<keyword evidence="2 7" id="KW-0547">Nucleotide-binding</keyword>
<dbReference type="GO" id="GO:0005886">
    <property type="term" value="C:plasma membrane"/>
    <property type="evidence" value="ECO:0007669"/>
    <property type="project" value="TreeGrafter"/>
</dbReference>
<keyword evidence="6 7" id="KW-0009">Actin-binding</keyword>
<feature type="domain" description="Myosin motor" evidence="9">
    <location>
        <begin position="6"/>
        <end position="678"/>
    </location>
</feature>
<evidence type="ECO:0000256" key="4">
    <source>
        <dbReference type="ARBA" id="ARBA00023123"/>
    </source>
</evidence>
<dbReference type="Gene3D" id="1.20.5.4820">
    <property type="match status" value="1"/>
</dbReference>
<reference evidence="12" key="1">
    <citation type="submission" date="2011-02" db="EMBL/GenBank/DDBJ databases">
        <title>The Genome Sequence of Capsaspora owczarzaki ATCC 30864.</title>
        <authorList>
            <person name="Russ C."/>
            <person name="Cuomo C."/>
            <person name="Burger G."/>
            <person name="Gray M.W."/>
            <person name="Holland P.W.H."/>
            <person name="King N."/>
            <person name="Lang F.B.F."/>
            <person name="Roger A.J."/>
            <person name="Ruiz-Trillo I."/>
            <person name="Young S.K."/>
            <person name="Zeng Q."/>
            <person name="Gargeya S."/>
            <person name="Alvarado L."/>
            <person name="Berlin A."/>
            <person name="Chapman S.B."/>
            <person name="Chen Z."/>
            <person name="Freedman E."/>
            <person name="Gellesch M."/>
            <person name="Goldberg J."/>
            <person name="Griggs A."/>
            <person name="Gujja S."/>
            <person name="Heilman E."/>
            <person name="Heiman D."/>
            <person name="Howarth C."/>
            <person name="Mehta T."/>
            <person name="Neiman D."/>
            <person name="Pearson M."/>
            <person name="Roberts A."/>
            <person name="Saif S."/>
            <person name="Shea T."/>
            <person name="Shenoy N."/>
            <person name="Sisk P."/>
            <person name="Stolte C."/>
            <person name="Sykes S."/>
            <person name="White J."/>
            <person name="Yandava C."/>
            <person name="Haas B."/>
            <person name="Nusbaum C."/>
            <person name="Birren B."/>
        </authorList>
    </citation>
    <scope>NUCLEOTIDE SEQUENCE</scope>
    <source>
        <strain evidence="12">ATCC 30864</strain>
    </source>
</reference>
<dbReference type="InterPro" id="IPR036961">
    <property type="entry name" value="Kinesin_motor_dom_sf"/>
</dbReference>
<dbReference type="InterPro" id="IPR010926">
    <property type="entry name" value="Myosin_TH1"/>
</dbReference>
<dbReference type="InterPro" id="IPR036072">
    <property type="entry name" value="MYSc_Myo1"/>
</dbReference>
<gene>
    <name evidence="11" type="ORF">CAOG_006292</name>
</gene>
<dbReference type="PROSITE" id="PS50096">
    <property type="entry name" value="IQ"/>
    <property type="match status" value="1"/>
</dbReference>
<dbReference type="PROSITE" id="PS51757">
    <property type="entry name" value="TH1"/>
    <property type="match status" value="1"/>
</dbReference>
<proteinExistence type="inferred from homology"/>
<accession>A0A0D2WUZ5</accession>
<dbReference type="Proteomes" id="UP000008743">
    <property type="component" value="Unassembled WGS sequence"/>
</dbReference>
<sequence>MQRKEKGIKDFVLLDKIDENSFVANLKTRFEDNAIYTYVGEVVVSVNPYKKLPIYGPEEIARYRGKYVFEPNINPHVYALTDTAYTAMKFKGIDQCIIISGESGAGKTEASKVIMQYIAAVENTNHNTEVDRVKEQLLRTNPVLEAFGNAKTNRNDNSSRFGKYMDIQFNFSGEPVGGHVTTYLLEKSRVNHQEKGERNFHIFYQLLAGGPTGDLQLQKDATKYPYLNKGGTVKVGSVDDAADFKEMKGGMDFIGFTADQQNNIFKVLGAILHLGLVEFAADEKDGSKVSTKPVLETIAKILGTTPAAIETGLSHKTIISGGNVISSPLTPDKAVYSRDALARQMYQRLFSWMIDRINEKVHTPHGEIKNVIGVLDIYGFEIFESNSFEQFCINYCNEKLQQLFIELTLKTEQEEYMKEGIQWTPIEFFNNRIICDLIEKKPGGIISLLDEDCMRPGDKSDKAWLEKLQSGIGAHAHFVTKKGHGDKTFPDNSFKLVHYAGDVFYNVNGFIDKNVDAFFKDLAQVMFESKNPLLREMFPDGDKATWKNAGKMPPTAGTAFKTSMNEMIATLNTKAPSYIRCIKPNDRKSAGVFDEDRVRHQVRYLGLLENVRVRRAGFCFRAESSAPATYPHWRGDARSGVKAILDHLKLDAKEYQMGKTKLFVKNPKTVFTFEEERENIIPKYVTKIQSWWRVIRVRRRIREYFEKLQQTFANIKKDPNFGKGTRWPAIPHPVLKNAESTLKSVHANWRAKRMVLSLSPERQDLLRKKCLGSTFFTSKRPWNLQRDWTGNYIPALGLAARSSAIFRGHGDKEVVFADEVLKYSRGARPDRRMLIVGDANIYKLDPAFKVTPKRVMSIKQIKAISVSPNKASVAVIHSTQPGFDTILDLGVSGQDRLSEFVVLTYLAARKAGHKFAVNVVDTIQYNNAENPQKPTQTVVFQASPRALKPGQPSTLKKGSTNTLFYAP</sequence>
<dbReference type="GO" id="GO:0005737">
    <property type="term" value="C:cytoplasm"/>
    <property type="evidence" value="ECO:0007669"/>
    <property type="project" value="TreeGrafter"/>
</dbReference>
<comment type="similarity">
    <text evidence="1 7">Belongs to the TRAFAC class myosin-kinesin ATPase superfamily. Myosin family.</text>
</comment>
<dbReference type="Pfam" id="PF00063">
    <property type="entry name" value="Myosin_head"/>
    <property type="match status" value="1"/>
</dbReference>
<evidence type="ECO:0000256" key="8">
    <source>
        <dbReference type="SAM" id="MobiDB-lite"/>
    </source>
</evidence>
<dbReference type="Gene3D" id="1.20.120.720">
    <property type="entry name" value="Myosin VI head, motor domain, U50 subdomain"/>
    <property type="match status" value="1"/>
</dbReference>
<dbReference type="SMART" id="SM00242">
    <property type="entry name" value="MYSc"/>
    <property type="match status" value="1"/>
</dbReference>
<dbReference type="STRING" id="595528.A0A0D2WUZ5"/>
<dbReference type="CDD" id="cd01378">
    <property type="entry name" value="MYSc_Myo1"/>
    <property type="match status" value="1"/>
</dbReference>
<dbReference type="Gene3D" id="3.40.850.10">
    <property type="entry name" value="Kinesin motor domain"/>
    <property type="match status" value="1"/>
</dbReference>
<keyword evidence="12" id="KW-1185">Reference proteome</keyword>
<dbReference type="GO" id="GO:0007015">
    <property type="term" value="P:actin filament organization"/>
    <property type="evidence" value="ECO:0007669"/>
    <property type="project" value="TreeGrafter"/>
</dbReference>
<dbReference type="OrthoDB" id="6108017at2759"/>
<dbReference type="PANTHER" id="PTHR13140">
    <property type="entry name" value="MYOSIN"/>
    <property type="match status" value="1"/>
</dbReference>
<dbReference type="InterPro" id="IPR027417">
    <property type="entry name" value="P-loop_NTPase"/>
</dbReference>
<dbReference type="PhylomeDB" id="A0A0D2WUZ5"/>
<dbReference type="AlphaFoldDB" id="A0A0D2WUZ5"/>
<dbReference type="GO" id="GO:0016459">
    <property type="term" value="C:myosin complex"/>
    <property type="evidence" value="ECO:0007669"/>
    <property type="project" value="UniProtKB-KW"/>
</dbReference>
<dbReference type="Pfam" id="PF06017">
    <property type="entry name" value="Myosin_TH1"/>
    <property type="match status" value="1"/>
</dbReference>
<evidence type="ECO:0000313" key="12">
    <source>
        <dbReference type="Proteomes" id="UP000008743"/>
    </source>
</evidence>